<dbReference type="EMBL" id="AYZR01000008">
    <property type="protein sequence ID" value="KRM93819.1"/>
    <property type="molecule type" value="Genomic_DNA"/>
</dbReference>
<keyword evidence="1" id="KW-0472">Membrane</keyword>
<dbReference type="SUPFAM" id="SSF52266">
    <property type="entry name" value="SGNH hydrolase"/>
    <property type="match status" value="1"/>
</dbReference>
<keyword evidence="1" id="KW-1133">Transmembrane helix</keyword>
<keyword evidence="1" id="KW-0812">Transmembrane</keyword>
<organism evidence="2 3">
    <name type="scientific">Lentilactobacillus senioris DSM 24302 = JCM 17472</name>
    <dbReference type="NCBI Taxonomy" id="1423802"/>
    <lineage>
        <taxon>Bacteria</taxon>
        <taxon>Bacillati</taxon>
        <taxon>Bacillota</taxon>
        <taxon>Bacilli</taxon>
        <taxon>Lactobacillales</taxon>
        <taxon>Lactobacillaceae</taxon>
        <taxon>Lentilactobacillus</taxon>
    </lineage>
</organism>
<dbReference type="GO" id="GO:0004622">
    <property type="term" value="F:phosphatidylcholine lysophospholipase activity"/>
    <property type="evidence" value="ECO:0007669"/>
    <property type="project" value="TreeGrafter"/>
</dbReference>
<sequence>MVAKQNTHRWLISIGVIAIIGVILAGMYFVKTTQVPHIQITAVGDSLTQGIGDGNQGGYPTLISKKITKEKKAIVKSSNYGIAGETTEQINARVVKNNKVKTGIKKANVVTITTGGNDLLAFFKANALETDTSKLTQKVNLAAKDYQANLQELLTNVRKLNPKANIYLFGIYNPLYVYFPQVNLLTQTVTKWNQTAQKTVSQNKWVYFVAIDDQLSNGQYHTAEQRAKLKNDSNKVNSSLTLDTNSISTIFSGSGKEINDYLSNDDHFHPNHKGYQIMTNDLYKSMTSHENWLKEK</sequence>
<dbReference type="AlphaFoldDB" id="A0A0R2D010"/>
<dbReference type="PATRIC" id="fig|1423802.4.peg.548"/>
<gene>
    <name evidence="2" type="ORF">FC56_GL000538</name>
</gene>
<protein>
    <submittedName>
        <fullName evidence="2">GDSL-like protein</fullName>
    </submittedName>
</protein>
<comment type="caution">
    <text evidence="2">The sequence shown here is derived from an EMBL/GenBank/DDBJ whole genome shotgun (WGS) entry which is preliminary data.</text>
</comment>
<name>A0A0R2D010_9LACO</name>
<evidence type="ECO:0000313" key="2">
    <source>
        <dbReference type="EMBL" id="KRM93819.1"/>
    </source>
</evidence>
<reference evidence="2 3" key="1">
    <citation type="journal article" date="2015" name="Genome Announc.">
        <title>Expanding the biotechnology potential of lactobacilli through comparative genomics of 213 strains and associated genera.</title>
        <authorList>
            <person name="Sun Z."/>
            <person name="Harris H.M."/>
            <person name="McCann A."/>
            <person name="Guo C."/>
            <person name="Argimon S."/>
            <person name="Zhang W."/>
            <person name="Yang X."/>
            <person name="Jeffery I.B."/>
            <person name="Cooney J.C."/>
            <person name="Kagawa T.F."/>
            <person name="Liu W."/>
            <person name="Song Y."/>
            <person name="Salvetti E."/>
            <person name="Wrobel A."/>
            <person name="Rasinkangas P."/>
            <person name="Parkhill J."/>
            <person name="Rea M.C."/>
            <person name="O'Sullivan O."/>
            <person name="Ritari J."/>
            <person name="Douillard F.P."/>
            <person name="Paul Ross R."/>
            <person name="Yang R."/>
            <person name="Briner A.E."/>
            <person name="Felis G.E."/>
            <person name="de Vos W.M."/>
            <person name="Barrangou R."/>
            <person name="Klaenhammer T.R."/>
            <person name="Caufield P.W."/>
            <person name="Cui Y."/>
            <person name="Zhang H."/>
            <person name="O'Toole P.W."/>
        </authorList>
    </citation>
    <scope>NUCLEOTIDE SEQUENCE [LARGE SCALE GENOMIC DNA]</scope>
    <source>
        <strain evidence="2 3">DSM 24302</strain>
    </source>
</reference>
<feature type="transmembrane region" description="Helical" evidence="1">
    <location>
        <begin position="12"/>
        <end position="30"/>
    </location>
</feature>
<proteinExistence type="predicted"/>
<evidence type="ECO:0000256" key="1">
    <source>
        <dbReference type="SAM" id="Phobius"/>
    </source>
</evidence>
<keyword evidence="3" id="KW-1185">Reference proteome</keyword>
<accession>A0A0R2D010</accession>
<dbReference type="Gene3D" id="3.40.50.1110">
    <property type="entry name" value="SGNH hydrolase"/>
    <property type="match status" value="1"/>
</dbReference>
<dbReference type="STRING" id="1423802.FC56_GL000538"/>
<dbReference type="PANTHER" id="PTHR30383">
    <property type="entry name" value="THIOESTERASE 1/PROTEASE 1/LYSOPHOSPHOLIPASE L1"/>
    <property type="match status" value="1"/>
</dbReference>
<dbReference type="InterPro" id="IPR036514">
    <property type="entry name" value="SGNH_hydro_sf"/>
</dbReference>
<dbReference type="InterPro" id="IPR051532">
    <property type="entry name" value="Ester_Hydrolysis_Enzymes"/>
</dbReference>
<dbReference type="InterPro" id="IPR001087">
    <property type="entry name" value="GDSL"/>
</dbReference>
<dbReference type="Proteomes" id="UP000051256">
    <property type="component" value="Unassembled WGS sequence"/>
</dbReference>
<dbReference type="Pfam" id="PF00657">
    <property type="entry name" value="Lipase_GDSL"/>
    <property type="match status" value="1"/>
</dbReference>
<dbReference type="PANTHER" id="PTHR30383:SF27">
    <property type="entry name" value="SPORE GERMINATION LIPASE LIPC"/>
    <property type="match status" value="1"/>
</dbReference>
<dbReference type="RefSeq" id="WP_054669639.1">
    <property type="nucleotide sequence ID" value="NZ_AYZR01000008.1"/>
</dbReference>
<evidence type="ECO:0000313" key="3">
    <source>
        <dbReference type="Proteomes" id="UP000051256"/>
    </source>
</evidence>